<dbReference type="Gene3D" id="1.25.40.20">
    <property type="entry name" value="Ankyrin repeat-containing domain"/>
    <property type="match status" value="3"/>
</dbReference>
<evidence type="ECO:0000256" key="1">
    <source>
        <dbReference type="ARBA" id="ARBA00022737"/>
    </source>
</evidence>
<dbReference type="PROSITE" id="PS50088">
    <property type="entry name" value="ANK_REPEAT"/>
    <property type="match status" value="5"/>
</dbReference>
<organism evidence="4 5">
    <name type="scientific">Staphylotrichum longicolle</name>
    <dbReference type="NCBI Taxonomy" id="669026"/>
    <lineage>
        <taxon>Eukaryota</taxon>
        <taxon>Fungi</taxon>
        <taxon>Dikarya</taxon>
        <taxon>Ascomycota</taxon>
        <taxon>Pezizomycotina</taxon>
        <taxon>Sordariomycetes</taxon>
        <taxon>Sordariomycetidae</taxon>
        <taxon>Sordariales</taxon>
        <taxon>Chaetomiaceae</taxon>
        <taxon>Staphylotrichum</taxon>
    </lineage>
</organism>
<evidence type="ECO:0008006" key="6">
    <source>
        <dbReference type="Google" id="ProtNLM"/>
    </source>
</evidence>
<dbReference type="Proteomes" id="UP001197093">
    <property type="component" value="Unassembled WGS sequence"/>
</dbReference>
<feature type="repeat" description="ANK" evidence="3">
    <location>
        <begin position="382"/>
        <end position="409"/>
    </location>
</feature>
<keyword evidence="2 3" id="KW-0040">ANK repeat</keyword>
<dbReference type="PANTHER" id="PTHR24123">
    <property type="entry name" value="ANKYRIN REPEAT-CONTAINING"/>
    <property type="match status" value="1"/>
</dbReference>
<dbReference type="PRINTS" id="PR01415">
    <property type="entry name" value="ANKYRIN"/>
</dbReference>
<dbReference type="PROSITE" id="PS50297">
    <property type="entry name" value="ANK_REP_REGION"/>
    <property type="match status" value="5"/>
</dbReference>
<feature type="repeat" description="ANK" evidence="3">
    <location>
        <begin position="452"/>
        <end position="476"/>
    </location>
</feature>
<keyword evidence="1" id="KW-0677">Repeat</keyword>
<dbReference type="InterPro" id="IPR051165">
    <property type="entry name" value="Multifunctional_ANK_Repeat"/>
</dbReference>
<dbReference type="EMBL" id="JAHCVI010000001">
    <property type="protein sequence ID" value="KAG7294616.1"/>
    <property type="molecule type" value="Genomic_DNA"/>
</dbReference>
<evidence type="ECO:0000313" key="5">
    <source>
        <dbReference type="Proteomes" id="UP001197093"/>
    </source>
</evidence>
<feature type="repeat" description="ANK" evidence="3">
    <location>
        <begin position="518"/>
        <end position="550"/>
    </location>
</feature>
<reference evidence="4" key="1">
    <citation type="submission" date="2023-02" db="EMBL/GenBank/DDBJ databases">
        <authorList>
            <person name="Palmer J.M."/>
        </authorList>
    </citation>
    <scope>NUCLEOTIDE SEQUENCE</scope>
    <source>
        <strain evidence="4">FW57</strain>
    </source>
</reference>
<name>A0AAD4I4C7_9PEZI</name>
<sequence>MAELVAIVGAVSAFASLVDLCIKVTKSLNELREDFVDAIDALKSVRADVEAFGSILRQIANHLEERQRTGGERCRRATYEHLLRIALNCATPLLGLQAVLSKFENYSDLEGRGRAIHIPIIRMRLRWIMEQKKILKIQQGLEKQKSTLNTQLLVILVRIPLRLSNNAIFSAIASGDNAILLRVLQSGVELVTERASDGSTPLQAAVLHNHEEIVVTLLFFRADPNAGGGYYRSPLLAAINRERPRLVKILLEAGADPSAPGVIQAAAEKNLEILKLCLAKYDPFEYNIDINSFYPSGPGAINGKTPLIAACVTGNVDVVRFLLEEAHADPTVMFPGNCVPELRSALHASVMRQNEALLSLLLSFIPDPNVCNDITHGPGLLLHCAVNTGNANIVETLLRAGVDPNVSVPIFGTALHVACKGAALDIVECLLRHNADPNMPPPGLHPIEQICNPLHAAASVGSVAMLDMLLSHGADVRRGGGVLWVATSHAHLDVMRRLLEMDGVDINESWRTPGYDVTRGTPLHCAAGMGNAELVKFLLDHGADPNVSTAFLGTPLDVALKSKHHKCVEELLGDGE</sequence>
<proteinExistence type="predicted"/>
<gene>
    <name evidence="4" type="ORF">NEMBOFW57_004692</name>
</gene>
<dbReference type="InterPro" id="IPR002110">
    <property type="entry name" value="Ankyrin_rpt"/>
</dbReference>
<evidence type="ECO:0000313" key="4">
    <source>
        <dbReference type="EMBL" id="KAG7294616.1"/>
    </source>
</evidence>
<dbReference type="AlphaFoldDB" id="A0AAD4I4C7"/>
<evidence type="ECO:0000256" key="3">
    <source>
        <dbReference type="PROSITE-ProRule" id="PRU00023"/>
    </source>
</evidence>
<feature type="repeat" description="ANK" evidence="3">
    <location>
        <begin position="302"/>
        <end position="324"/>
    </location>
</feature>
<dbReference type="PANTHER" id="PTHR24123:SF33">
    <property type="entry name" value="PROTEIN HOS4"/>
    <property type="match status" value="1"/>
</dbReference>
<feature type="repeat" description="ANK" evidence="3">
    <location>
        <begin position="197"/>
        <end position="229"/>
    </location>
</feature>
<comment type="caution">
    <text evidence="4">The sequence shown here is derived from an EMBL/GenBank/DDBJ whole genome shotgun (WGS) entry which is preliminary data.</text>
</comment>
<protein>
    <recommendedName>
        <fullName evidence="6">Ankyrin</fullName>
    </recommendedName>
</protein>
<dbReference type="Pfam" id="PF12796">
    <property type="entry name" value="Ank_2"/>
    <property type="match status" value="3"/>
</dbReference>
<dbReference type="Pfam" id="PF00023">
    <property type="entry name" value="Ank"/>
    <property type="match status" value="1"/>
</dbReference>
<dbReference type="SUPFAM" id="SSF48403">
    <property type="entry name" value="Ankyrin repeat"/>
    <property type="match status" value="1"/>
</dbReference>
<dbReference type="SMART" id="SM00248">
    <property type="entry name" value="ANK"/>
    <property type="match status" value="10"/>
</dbReference>
<accession>A0AAD4I4C7</accession>
<evidence type="ECO:0000256" key="2">
    <source>
        <dbReference type="ARBA" id="ARBA00023043"/>
    </source>
</evidence>
<dbReference type="InterPro" id="IPR036770">
    <property type="entry name" value="Ankyrin_rpt-contain_sf"/>
</dbReference>
<keyword evidence="5" id="KW-1185">Reference proteome</keyword>